<feature type="domain" description="CCHC-type" evidence="3">
    <location>
        <begin position="57"/>
        <end position="72"/>
    </location>
</feature>
<reference evidence="4" key="1">
    <citation type="submission" date="2022-10" db="EMBL/GenBank/DDBJ databases">
        <authorList>
            <person name="Chen Y."/>
            <person name="Dougan E. K."/>
            <person name="Chan C."/>
            <person name="Rhodes N."/>
            <person name="Thang M."/>
        </authorList>
    </citation>
    <scope>NUCLEOTIDE SEQUENCE</scope>
</reference>
<proteinExistence type="predicted"/>
<dbReference type="InterPro" id="IPR001878">
    <property type="entry name" value="Znf_CCHC"/>
</dbReference>
<gene>
    <name evidence="4" type="ORF">C1SCF055_LOCUS3945</name>
</gene>
<dbReference type="EMBL" id="CAMXCT020000216">
    <property type="protein sequence ID" value="CAL1129024.1"/>
    <property type="molecule type" value="Genomic_DNA"/>
</dbReference>
<dbReference type="GO" id="GO:0006508">
    <property type="term" value="P:proteolysis"/>
    <property type="evidence" value="ECO:0007669"/>
    <property type="project" value="InterPro"/>
</dbReference>
<keyword evidence="1" id="KW-0863">Zinc-finger</keyword>
<evidence type="ECO:0000256" key="1">
    <source>
        <dbReference type="PROSITE-ProRule" id="PRU00047"/>
    </source>
</evidence>
<dbReference type="SUPFAM" id="SSF57756">
    <property type="entry name" value="Retrovirus zinc finger-like domains"/>
    <property type="match status" value="1"/>
</dbReference>
<sequence>MAFTAYQEARAKLKDKARIRGFWPLRQSSKGKGKFKKGKGFGKQRQTLADRIAASHCRICGAKGHWKQECPNRDRASTAADANVTITEENFFTSELIDHLPENTEDTMWQACQTGSPPCMGLPPVHHHVNDEFIFTTSHILHDQHVSKGQNPKVLSKLEFRKLFKKACEASFSVVRSLKTDGERVQDLGDKGSGIIDTGASKTVIGEKRVHDLLATLSTDHQKLVRWHKSETVFRFGNNGTLKSLGAVFVPFGRRWLKVEVVQGWTPFLISNAFLSALDAELQISKCILKIPKWGVSVKLQRNCKGLFTVALKELIEAANEFEGRPCSEEEMFLKEGETPYAADLGPNSSLPLEVMEDPKLSFNQGPIMKARRPPGVQSLQEWGEMKFPAGKWKGHRLTEAYVSDHKYAMFMASNPKLVSAWALSFHQYVQLRMQVEIQYKEKKLQQEKEMMHQAMSAVMGSGHGRPRDWEVISATTTSLAETNSQSSHGNLKRSAYEVEEKIGMVTELDAQTKEEKMLRLALLQREMDMLKKDGDLATSSGREALWKIIMEEKPREIWVAPDCKYWGNYSRRNMGRSQSTADKILDGRVGKRVFTEGDEVAVVQKGVPGFKVRRIEVCRGTEQLRVPESGVERSEIPFRVTVVKDRSTGQAEVLGSLTSDASVGSLSMAEDEGPASDQFRVALERRCLARKAFIDADNSSSLRRALLRRSRPLRGPYEVGDLVLYWHRRGANLKRERGRWFGPASVVAVEGTRNVWLNHSGRLVRACPEQIRPASFREWQQSSVQSPAQGKSPASVFSKNLKGGGFIDLEGEGIPEDEVVSEGYDPSILEQSVGEPDGEQSAGSPPQSETPEEAEKQLSPREIPVPESDSEAMEPFEIPIPNGDFSGDDGSEEDGLLCDGGGDLVFGDDVEFEGFSCDVWEMEIPLETKQEVPVLCASSADESVLLVSDTKKRKVEVKLSSLKSPDQFRITVGKTLSGETWGEKDFWHEGTVGTLGSVDAMTIQSEIKL</sequence>
<evidence type="ECO:0000313" key="5">
    <source>
        <dbReference type="EMBL" id="CAL4762961.1"/>
    </source>
</evidence>
<keyword evidence="1" id="KW-0862">Zinc</keyword>
<dbReference type="InterPro" id="IPR036875">
    <property type="entry name" value="Znf_CCHC_sf"/>
</dbReference>
<dbReference type="EMBL" id="CAMXCT030000216">
    <property type="protein sequence ID" value="CAL4762961.1"/>
    <property type="molecule type" value="Genomic_DNA"/>
</dbReference>
<dbReference type="InterPro" id="IPR001969">
    <property type="entry name" value="Aspartic_peptidase_AS"/>
</dbReference>
<evidence type="ECO:0000259" key="3">
    <source>
        <dbReference type="PROSITE" id="PS50158"/>
    </source>
</evidence>
<dbReference type="PROSITE" id="PS00141">
    <property type="entry name" value="ASP_PROTEASE"/>
    <property type="match status" value="1"/>
</dbReference>
<protein>
    <submittedName>
        <fullName evidence="5">Copia protein</fullName>
    </submittedName>
</protein>
<dbReference type="PROSITE" id="PS50158">
    <property type="entry name" value="ZF_CCHC"/>
    <property type="match status" value="1"/>
</dbReference>
<dbReference type="Gene3D" id="4.10.60.10">
    <property type="entry name" value="Zinc finger, CCHC-type"/>
    <property type="match status" value="1"/>
</dbReference>
<evidence type="ECO:0000313" key="4">
    <source>
        <dbReference type="EMBL" id="CAI3975649.1"/>
    </source>
</evidence>
<dbReference type="AlphaFoldDB" id="A0A9P1FG15"/>
<dbReference type="GO" id="GO:0008270">
    <property type="term" value="F:zinc ion binding"/>
    <property type="evidence" value="ECO:0007669"/>
    <property type="project" value="UniProtKB-KW"/>
</dbReference>
<dbReference type="GO" id="GO:0004190">
    <property type="term" value="F:aspartic-type endopeptidase activity"/>
    <property type="evidence" value="ECO:0007669"/>
    <property type="project" value="InterPro"/>
</dbReference>
<organism evidence="4">
    <name type="scientific">Cladocopium goreaui</name>
    <dbReference type="NCBI Taxonomy" id="2562237"/>
    <lineage>
        <taxon>Eukaryota</taxon>
        <taxon>Sar</taxon>
        <taxon>Alveolata</taxon>
        <taxon>Dinophyceae</taxon>
        <taxon>Suessiales</taxon>
        <taxon>Symbiodiniaceae</taxon>
        <taxon>Cladocopium</taxon>
    </lineage>
</organism>
<evidence type="ECO:0000313" key="6">
    <source>
        <dbReference type="Proteomes" id="UP001152797"/>
    </source>
</evidence>
<evidence type="ECO:0000256" key="2">
    <source>
        <dbReference type="SAM" id="MobiDB-lite"/>
    </source>
</evidence>
<comment type="caution">
    <text evidence="4">The sequence shown here is derived from an EMBL/GenBank/DDBJ whole genome shotgun (WGS) entry which is preliminary data.</text>
</comment>
<keyword evidence="6" id="KW-1185">Reference proteome</keyword>
<dbReference type="Proteomes" id="UP001152797">
    <property type="component" value="Unassembled WGS sequence"/>
</dbReference>
<keyword evidence="1" id="KW-0479">Metal-binding</keyword>
<feature type="region of interest" description="Disordered" evidence="2">
    <location>
        <begin position="829"/>
        <end position="894"/>
    </location>
</feature>
<dbReference type="GO" id="GO:0003676">
    <property type="term" value="F:nucleic acid binding"/>
    <property type="evidence" value="ECO:0007669"/>
    <property type="project" value="InterPro"/>
</dbReference>
<reference evidence="5 6" key="2">
    <citation type="submission" date="2024-05" db="EMBL/GenBank/DDBJ databases">
        <authorList>
            <person name="Chen Y."/>
            <person name="Shah S."/>
            <person name="Dougan E. K."/>
            <person name="Thang M."/>
            <person name="Chan C."/>
        </authorList>
    </citation>
    <scope>NUCLEOTIDE SEQUENCE [LARGE SCALE GENOMIC DNA]</scope>
</reference>
<dbReference type="EMBL" id="CAMXCT010000216">
    <property type="protein sequence ID" value="CAI3975649.1"/>
    <property type="molecule type" value="Genomic_DNA"/>
</dbReference>
<name>A0A9P1FG15_9DINO</name>
<accession>A0A9P1FG15</accession>